<feature type="chain" id="PRO_5045214505" evidence="1">
    <location>
        <begin position="26"/>
        <end position="293"/>
    </location>
</feature>
<feature type="domain" description="Xylose isomerase-like TIM barrel" evidence="2">
    <location>
        <begin position="57"/>
        <end position="292"/>
    </location>
</feature>
<dbReference type="InterPro" id="IPR013022">
    <property type="entry name" value="Xyl_isomerase-like_TIM-brl"/>
</dbReference>
<dbReference type="RefSeq" id="WP_264499130.1">
    <property type="nucleotide sequence ID" value="NZ_JAPDDS010000001.1"/>
</dbReference>
<keyword evidence="1" id="KW-0732">Signal</keyword>
<protein>
    <submittedName>
        <fullName evidence="3">Sugar phosphate isomerase/epimerase</fullName>
    </submittedName>
</protein>
<evidence type="ECO:0000256" key="1">
    <source>
        <dbReference type="SAM" id="SignalP"/>
    </source>
</evidence>
<dbReference type="PANTHER" id="PTHR12110:SF41">
    <property type="entry name" value="INOSOSE DEHYDRATASE"/>
    <property type="match status" value="1"/>
</dbReference>
<organism evidence="3 4">
    <name type="scientific">Luteolibacter flavescens</name>
    <dbReference type="NCBI Taxonomy" id="1859460"/>
    <lineage>
        <taxon>Bacteria</taxon>
        <taxon>Pseudomonadati</taxon>
        <taxon>Verrucomicrobiota</taxon>
        <taxon>Verrucomicrobiia</taxon>
        <taxon>Verrucomicrobiales</taxon>
        <taxon>Verrucomicrobiaceae</taxon>
        <taxon>Luteolibacter</taxon>
    </lineage>
</organism>
<dbReference type="InterPro" id="IPR036237">
    <property type="entry name" value="Xyl_isomerase-like_sf"/>
</dbReference>
<keyword evidence="3" id="KW-0413">Isomerase</keyword>
<feature type="signal peptide" evidence="1">
    <location>
        <begin position="1"/>
        <end position="25"/>
    </location>
</feature>
<dbReference type="SUPFAM" id="SSF51658">
    <property type="entry name" value="Xylose isomerase-like"/>
    <property type="match status" value="1"/>
</dbReference>
<proteinExistence type="predicted"/>
<dbReference type="GO" id="GO:0016853">
    <property type="term" value="F:isomerase activity"/>
    <property type="evidence" value="ECO:0007669"/>
    <property type="project" value="UniProtKB-KW"/>
</dbReference>
<keyword evidence="4" id="KW-1185">Reference proteome</keyword>
<dbReference type="PANTHER" id="PTHR12110">
    <property type="entry name" value="HYDROXYPYRUVATE ISOMERASE"/>
    <property type="match status" value="1"/>
</dbReference>
<comment type="caution">
    <text evidence="3">The sequence shown here is derived from an EMBL/GenBank/DDBJ whole genome shotgun (WGS) entry which is preliminary data.</text>
</comment>
<dbReference type="Proteomes" id="UP001207930">
    <property type="component" value="Unassembled WGS sequence"/>
</dbReference>
<evidence type="ECO:0000313" key="3">
    <source>
        <dbReference type="EMBL" id="MCW1883167.1"/>
    </source>
</evidence>
<dbReference type="InterPro" id="IPR050312">
    <property type="entry name" value="IolE/XylAMocC-like"/>
</dbReference>
<evidence type="ECO:0000259" key="2">
    <source>
        <dbReference type="Pfam" id="PF01261"/>
    </source>
</evidence>
<gene>
    <name evidence="3" type="ORF">OKA04_00400</name>
</gene>
<accession>A0ABT3FHY2</accession>
<dbReference type="Pfam" id="PF01261">
    <property type="entry name" value="AP_endonuc_2"/>
    <property type="match status" value="1"/>
</dbReference>
<sequence length="293" mass="32064">MQRRTFLRSAVVSSLALTPASQLLAALAPDNKYRKNIGIQLYTLRDALGKDTAGTLKAVAEAGYKQVEAYGFPNCQPLIDGAKSAGLVLNSTHFEWTSVTSPKDASMSDFQKTLEKAKEVGLSHLVIPYLHDGERKTLDDYKKVAANANKAAELAKAAGIQLGYHNHAFEFQPKEGGKTGYDVFIEQFSKDMKFEIDIFWVKVANLDPVELITKLSGRVSQLHLKDLKDGLKLPEFGNLPQDAFKELGNGIIPMEPILAAAEKAGVENCHVEQDQSPDAMASIKQSIAYLAKL</sequence>
<name>A0ABT3FHY2_9BACT</name>
<dbReference type="Gene3D" id="3.20.20.150">
    <property type="entry name" value="Divalent-metal-dependent TIM barrel enzymes"/>
    <property type="match status" value="1"/>
</dbReference>
<reference evidence="3 4" key="1">
    <citation type="submission" date="2022-10" db="EMBL/GenBank/DDBJ databases">
        <title>Luteolibacter flavescens strain MCCC 1K03193, whole genome shotgun sequencing project.</title>
        <authorList>
            <person name="Zhao G."/>
            <person name="Shen L."/>
        </authorList>
    </citation>
    <scope>NUCLEOTIDE SEQUENCE [LARGE SCALE GENOMIC DNA]</scope>
    <source>
        <strain evidence="3 4">MCCC 1K03193</strain>
    </source>
</reference>
<evidence type="ECO:0000313" key="4">
    <source>
        <dbReference type="Proteomes" id="UP001207930"/>
    </source>
</evidence>
<dbReference type="EMBL" id="JAPDDS010000001">
    <property type="protein sequence ID" value="MCW1883167.1"/>
    <property type="molecule type" value="Genomic_DNA"/>
</dbReference>